<keyword evidence="14" id="KW-0496">Mitochondrion</keyword>
<dbReference type="SMART" id="SM00228">
    <property type="entry name" value="PDZ"/>
    <property type="match status" value="1"/>
</dbReference>
<name>A0A6P3VVQ6_CLUHA</name>
<keyword evidence="16" id="KW-0865">Zymogen</keyword>
<dbReference type="GO" id="GO:0007005">
    <property type="term" value="P:mitochondrion organization"/>
    <property type="evidence" value="ECO:0007669"/>
    <property type="project" value="UniProtKB-ARBA"/>
</dbReference>
<dbReference type="InterPro" id="IPR001478">
    <property type="entry name" value="PDZ"/>
</dbReference>
<dbReference type="SUPFAM" id="SSF50494">
    <property type="entry name" value="Trypsin-like serine proteases"/>
    <property type="match status" value="1"/>
</dbReference>
<evidence type="ECO:0000256" key="9">
    <source>
        <dbReference type="ARBA" id="ARBA00022703"/>
    </source>
</evidence>
<dbReference type="GeneID" id="105899646"/>
<evidence type="ECO:0000256" key="5">
    <source>
        <dbReference type="ARBA" id="ARBA00013033"/>
    </source>
</evidence>
<keyword evidence="15" id="KW-0472">Membrane</keyword>
<dbReference type="EC" id="3.4.21.108" evidence="5"/>
<comment type="similarity">
    <text evidence="4">Belongs to the peptidase S1C family.</text>
</comment>
<dbReference type="Proteomes" id="UP000515152">
    <property type="component" value="Chromosome 14"/>
</dbReference>
<evidence type="ECO:0000313" key="18">
    <source>
        <dbReference type="Proteomes" id="UP000515152"/>
    </source>
</evidence>
<evidence type="ECO:0000256" key="3">
    <source>
        <dbReference type="ARBA" id="ARBA00004569"/>
    </source>
</evidence>
<evidence type="ECO:0000256" key="11">
    <source>
        <dbReference type="ARBA" id="ARBA00022825"/>
    </source>
</evidence>
<dbReference type="InterPro" id="IPR041489">
    <property type="entry name" value="PDZ_6"/>
</dbReference>
<evidence type="ECO:0000256" key="13">
    <source>
        <dbReference type="ARBA" id="ARBA00022989"/>
    </source>
</evidence>
<dbReference type="InterPro" id="IPR001940">
    <property type="entry name" value="Peptidase_S1C"/>
</dbReference>
<dbReference type="GO" id="GO:0005758">
    <property type="term" value="C:mitochondrial intermembrane space"/>
    <property type="evidence" value="ECO:0007669"/>
    <property type="project" value="UniProtKB-SubCell"/>
</dbReference>
<evidence type="ECO:0000256" key="10">
    <source>
        <dbReference type="ARBA" id="ARBA00022801"/>
    </source>
</evidence>
<evidence type="ECO:0000256" key="16">
    <source>
        <dbReference type="ARBA" id="ARBA00023145"/>
    </source>
</evidence>
<dbReference type="AlphaFoldDB" id="A0A6P3VVQ6"/>
<feature type="domain" description="PDZ" evidence="17">
    <location>
        <begin position="383"/>
        <end position="438"/>
    </location>
</feature>
<evidence type="ECO:0000256" key="1">
    <source>
        <dbReference type="ARBA" id="ARBA00001760"/>
    </source>
</evidence>
<keyword evidence="10" id="KW-0378">Hydrolase</keyword>
<accession>A0A6P3VVQ6</accession>
<keyword evidence="11" id="KW-0720">Serine protease</keyword>
<keyword evidence="9" id="KW-0053">Apoptosis</keyword>
<dbReference type="OrthoDB" id="4217619at2759"/>
<dbReference type="RefSeq" id="XP_012682300.1">
    <property type="nucleotide sequence ID" value="XM_012826846.2"/>
</dbReference>
<dbReference type="InterPro" id="IPR009003">
    <property type="entry name" value="Peptidase_S1_PA"/>
</dbReference>
<reference evidence="19" key="1">
    <citation type="submission" date="2025-08" db="UniProtKB">
        <authorList>
            <consortium name="RefSeq"/>
        </authorList>
    </citation>
    <scope>IDENTIFICATION</scope>
</reference>
<keyword evidence="13" id="KW-1133">Transmembrane helix</keyword>
<protein>
    <recommendedName>
        <fullName evidence="6">Serine protease HTRA2, mitochondrial</fullName>
        <ecNumber evidence="5">3.4.21.108</ecNumber>
    </recommendedName>
</protein>
<keyword evidence="18" id="KW-1185">Reference proteome</keyword>
<keyword evidence="7" id="KW-0645">Protease</keyword>
<dbReference type="GO" id="GO:0006508">
    <property type="term" value="P:proteolysis"/>
    <property type="evidence" value="ECO:0007669"/>
    <property type="project" value="UniProtKB-KW"/>
</dbReference>
<dbReference type="GO" id="GO:0043065">
    <property type="term" value="P:positive regulation of apoptotic process"/>
    <property type="evidence" value="ECO:0007669"/>
    <property type="project" value="TreeGrafter"/>
</dbReference>
<sequence length="451" mass="48909">MATRHVIQANRSLLRTITRLVREHSGQSNSISVKVVRHCSGTPSVGNHTSDRRNVISSLTNQSSKSDGDHGSNRPTLLSSVALGLGVAGASLVYHNQSKDDSDRSDKRLSGLKYSIQRSFLPTAYCASPYKPDSPRYRYNFIADVVEKSTPAVVYIEIVGRHPFSGREMAISNGSGFIISGDGLIVTNAHVVANKRGVRVKLTNGESYNATVQDVDMVADIATIKINPKHPLPTLRLGKSSDVRQGEFVVAMGSPFALRNTITSGIVSSAQRGSKELGMSNHNMDYIQTDAAIDFGNSGGPLINLDGEVIGINTMKVTAGISFAIPSDRVQVFLDRSADNQRSAIGDSGGKRRYIGVMMLTLTPSIITELKMRDSSFPDVIHGILIHRVIMGSPSHRAGMKSGDVVIEINGTKVNTSEEIYNAVRTKDSINMVVRRGEDLLMLHMTPEFTE</sequence>
<proteinExistence type="inferred from homology"/>
<evidence type="ECO:0000256" key="15">
    <source>
        <dbReference type="ARBA" id="ARBA00023136"/>
    </source>
</evidence>
<dbReference type="GO" id="GO:0004252">
    <property type="term" value="F:serine-type endopeptidase activity"/>
    <property type="evidence" value="ECO:0007669"/>
    <property type="project" value="InterPro"/>
</dbReference>
<evidence type="ECO:0000256" key="12">
    <source>
        <dbReference type="ARBA" id="ARBA00022946"/>
    </source>
</evidence>
<dbReference type="GO" id="GO:0006915">
    <property type="term" value="P:apoptotic process"/>
    <property type="evidence" value="ECO:0007669"/>
    <property type="project" value="UniProtKB-KW"/>
</dbReference>
<evidence type="ECO:0000256" key="2">
    <source>
        <dbReference type="ARBA" id="ARBA00004304"/>
    </source>
</evidence>
<dbReference type="PRINTS" id="PR00834">
    <property type="entry name" value="PROTEASES2C"/>
</dbReference>
<evidence type="ECO:0000256" key="14">
    <source>
        <dbReference type="ARBA" id="ARBA00023128"/>
    </source>
</evidence>
<evidence type="ECO:0000313" key="19">
    <source>
        <dbReference type="RefSeq" id="XP_012682300.1"/>
    </source>
</evidence>
<dbReference type="CDD" id="cd06785">
    <property type="entry name" value="cpPDZ_HtrA-like"/>
    <property type="match status" value="1"/>
</dbReference>
<evidence type="ECO:0000256" key="8">
    <source>
        <dbReference type="ARBA" id="ARBA00022692"/>
    </source>
</evidence>
<dbReference type="Pfam" id="PF17820">
    <property type="entry name" value="PDZ_6"/>
    <property type="match status" value="1"/>
</dbReference>
<dbReference type="Pfam" id="PF13365">
    <property type="entry name" value="Trypsin_2"/>
    <property type="match status" value="1"/>
</dbReference>
<keyword evidence="12" id="KW-0809">Transit peptide</keyword>
<dbReference type="PANTHER" id="PTHR22939:SF127">
    <property type="entry name" value="SERINE PROTEASE HTRA2, MITOCHONDRIAL"/>
    <property type="match status" value="1"/>
</dbReference>
<dbReference type="KEGG" id="char:105899646"/>
<dbReference type="Gene3D" id="2.40.10.120">
    <property type="match status" value="1"/>
</dbReference>
<dbReference type="PANTHER" id="PTHR22939">
    <property type="entry name" value="SERINE PROTEASE FAMILY S1C HTRA-RELATED"/>
    <property type="match status" value="1"/>
</dbReference>
<evidence type="ECO:0000256" key="7">
    <source>
        <dbReference type="ARBA" id="ARBA00022670"/>
    </source>
</evidence>
<dbReference type="FunFam" id="2.40.10.120:FF:000004">
    <property type="entry name" value="Serine protease HTRA2, mitochondrial"/>
    <property type="match status" value="1"/>
</dbReference>
<keyword evidence="8" id="KW-0812">Transmembrane</keyword>
<dbReference type="Gene3D" id="2.30.42.10">
    <property type="match status" value="1"/>
</dbReference>
<dbReference type="GO" id="GO:0031966">
    <property type="term" value="C:mitochondrial membrane"/>
    <property type="evidence" value="ECO:0007669"/>
    <property type="project" value="UniProtKB-SubCell"/>
</dbReference>
<dbReference type="PROSITE" id="PS50106">
    <property type="entry name" value="PDZ"/>
    <property type="match status" value="1"/>
</dbReference>
<organism evidence="18 19">
    <name type="scientific">Clupea harengus</name>
    <name type="common">Atlantic herring</name>
    <dbReference type="NCBI Taxonomy" id="7950"/>
    <lineage>
        <taxon>Eukaryota</taxon>
        <taxon>Metazoa</taxon>
        <taxon>Chordata</taxon>
        <taxon>Craniata</taxon>
        <taxon>Vertebrata</taxon>
        <taxon>Euteleostomi</taxon>
        <taxon>Actinopterygii</taxon>
        <taxon>Neopterygii</taxon>
        <taxon>Teleostei</taxon>
        <taxon>Clupei</taxon>
        <taxon>Clupeiformes</taxon>
        <taxon>Clupeoidei</taxon>
        <taxon>Clupeidae</taxon>
        <taxon>Clupea</taxon>
    </lineage>
</organism>
<dbReference type="InterPro" id="IPR036034">
    <property type="entry name" value="PDZ_sf"/>
</dbReference>
<evidence type="ECO:0000256" key="6">
    <source>
        <dbReference type="ARBA" id="ARBA00016929"/>
    </source>
</evidence>
<dbReference type="SUPFAM" id="SSF50156">
    <property type="entry name" value="PDZ domain-like"/>
    <property type="match status" value="1"/>
</dbReference>
<evidence type="ECO:0000256" key="4">
    <source>
        <dbReference type="ARBA" id="ARBA00010541"/>
    </source>
</evidence>
<comment type="subcellular location">
    <subcellularLocation>
        <location evidence="3">Mitochondrion intermembrane space</location>
    </subcellularLocation>
    <subcellularLocation>
        <location evidence="2">Mitochondrion membrane</location>
        <topology evidence="2">Single-pass membrane protein</topology>
    </subcellularLocation>
</comment>
<evidence type="ECO:0000259" key="17">
    <source>
        <dbReference type="PROSITE" id="PS50106"/>
    </source>
</evidence>
<comment type="catalytic activity">
    <reaction evidence="1">
        <text>Cleavage of non-polar aliphatic amino-acids at the P1 position, with a preference for Val, Ile and Met. At the P2 and P3 positions, Arg is selected most strongly with a secondary preference for other hydrophilic residues.</text>
        <dbReference type="EC" id="3.4.21.108"/>
    </reaction>
</comment>
<gene>
    <name evidence="19" type="primary">LOC105899646</name>
</gene>